<keyword evidence="12" id="KW-1185">Reference proteome</keyword>
<evidence type="ECO:0000256" key="4">
    <source>
        <dbReference type="ARBA" id="ARBA00022741"/>
    </source>
</evidence>
<dbReference type="PANTHER" id="PTHR43671:SF98">
    <property type="entry name" value="SERINE_THREONINE-PROTEIN KINASE NEK11"/>
    <property type="match status" value="1"/>
</dbReference>
<evidence type="ECO:0000259" key="10">
    <source>
        <dbReference type="PROSITE" id="PS50011"/>
    </source>
</evidence>
<comment type="caution">
    <text evidence="11">The sequence shown here is derived from an EMBL/GenBank/DDBJ whole genome shotgun (WGS) entry which is preliminary data.</text>
</comment>
<feature type="compositionally biased region" description="Low complexity" evidence="9">
    <location>
        <begin position="113"/>
        <end position="124"/>
    </location>
</feature>
<dbReference type="SUPFAM" id="SSF56112">
    <property type="entry name" value="Protein kinase-like (PK-like)"/>
    <property type="match status" value="1"/>
</dbReference>
<dbReference type="EMBL" id="JAUKUD010000005">
    <property type="protein sequence ID" value="KAK0743746.1"/>
    <property type="molecule type" value="Genomic_DNA"/>
</dbReference>
<comment type="catalytic activity">
    <reaction evidence="8">
        <text>L-seryl-[protein] + ATP = O-phospho-L-seryl-[protein] + ADP + H(+)</text>
        <dbReference type="Rhea" id="RHEA:17989"/>
        <dbReference type="Rhea" id="RHEA-COMP:9863"/>
        <dbReference type="Rhea" id="RHEA-COMP:11604"/>
        <dbReference type="ChEBI" id="CHEBI:15378"/>
        <dbReference type="ChEBI" id="CHEBI:29999"/>
        <dbReference type="ChEBI" id="CHEBI:30616"/>
        <dbReference type="ChEBI" id="CHEBI:83421"/>
        <dbReference type="ChEBI" id="CHEBI:456216"/>
        <dbReference type="EC" id="2.7.11.1"/>
    </reaction>
</comment>
<evidence type="ECO:0000256" key="5">
    <source>
        <dbReference type="ARBA" id="ARBA00022777"/>
    </source>
</evidence>
<proteinExistence type="predicted"/>
<reference evidence="11" key="1">
    <citation type="submission" date="2023-06" db="EMBL/GenBank/DDBJ databases">
        <title>Genome-scale phylogeny and comparative genomics of the fungal order Sordariales.</title>
        <authorList>
            <consortium name="Lawrence Berkeley National Laboratory"/>
            <person name="Hensen N."/>
            <person name="Bonometti L."/>
            <person name="Westerberg I."/>
            <person name="Brannstrom I.O."/>
            <person name="Guillou S."/>
            <person name="Cros-Aarteil S."/>
            <person name="Calhoun S."/>
            <person name="Haridas S."/>
            <person name="Kuo A."/>
            <person name="Mondo S."/>
            <person name="Pangilinan J."/>
            <person name="Riley R."/>
            <person name="LaButti K."/>
            <person name="Andreopoulos B."/>
            <person name="Lipzen A."/>
            <person name="Chen C."/>
            <person name="Yanf M."/>
            <person name="Daum C."/>
            <person name="Ng V."/>
            <person name="Clum A."/>
            <person name="Steindorff A."/>
            <person name="Ohm R."/>
            <person name="Martin F."/>
            <person name="Silar P."/>
            <person name="Natvig D."/>
            <person name="Lalanne C."/>
            <person name="Gautier V."/>
            <person name="Ament-velasquez S.L."/>
            <person name="Kruys A."/>
            <person name="Hutchinson M.I."/>
            <person name="Powell A.J."/>
            <person name="Barry K."/>
            <person name="Miller A.N."/>
            <person name="Grigoriev I.V."/>
            <person name="Debuchy R."/>
            <person name="Gladieux P."/>
            <person name="Thoren M.H."/>
            <person name="Johannesson H."/>
        </authorList>
    </citation>
    <scope>NUCLEOTIDE SEQUENCE</scope>
    <source>
        <strain evidence="11">SMH3187-1</strain>
    </source>
</reference>
<keyword evidence="4" id="KW-0547">Nucleotide-binding</keyword>
<evidence type="ECO:0000256" key="1">
    <source>
        <dbReference type="ARBA" id="ARBA00012513"/>
    </source>
</evidence>
<dbReference type="EC" id="2.7.11.1" evidence="1"/>
<dbReference type="Proteomes" id="UP001172155">
    <property type="component" value="Unassembled WGS sequence"/>
</dbReference>
<keyword evidence="3" id="KW-0808">Transferase</keyword>
<accession>A0AA40K2Q4</accession>
<feature type="region of interest" description="Disordered" evidence="9">
    <location>
        <begin position="96"/>
        <end position="124"/>
    </location>
</feature>
<sequence length="451" mass="49908">MVLPPYILHKPLPKSYPVPSPITTKVFDTSVDYSASSPRTLVRRTADGALLLADPITNDPSLQALLFCSYPGRASLAVLNHENILSVHGDFVNQLVGGVPPKPSNTSDDGSDPDAPNTDNDDPTPALHRYLVHDYCDAGTVATLLADPPVRATQTGFLPESLVWHVALGVLRALRWLHEGVREIYGVEADPRPHRAGQCRRVRGRTTAEEAWMPILHCAVRGENIFLARPRGIETYGGVKLGNFGSCCVVRGEGLRVAVKSAGQRRLGEIRGGRGTWTEVAGKKGNDRPFYPGSDLFDLGTILFHMTTGHPIPGVAGMYSTKGQECSLCGCNHLTHNEDRHYAPCPHRCYQDINSDTIMEKFTDYTMGLQHLVADLLSMRWDDEVTASEMLDQAWKSFEHWARKTPEGSLYRDIYDDIWWRMGNEERKSWEDAAAAMATGQDMGTDEVIDL</sequence>
<dbReference type="Gene3D" id="1.10.510.10">
    <property type="entry name" value="Transferase(Phosphotransferase) domain 1"/>
    <property type="match status" value="1"/>
</dbReference>
<evidence type="ECO:0000256" key="6">
    <source>
        <dbReference type="ARBA" id="ARBA00022840"/>
    </source>
</evidence>
<dbReference type="AlphaFoldDB" id="A0AA40K2Q4"/>
<protein>
    <recommendedName>
        <fullName evidence="1">non-specific serine/threonine protein kinase</fullName>
        <ecNumber evidence="1">2.7.11.1</ecNumber>
    </recommendedName>
</protein>
<dbReference type="InterPro" id="IPR011009">
    <property type="entry name" value="Kinase-like_dom_sf"/>
</dbReference>
<dbReference type="InterPro" id="IPR000719">
    <property type="entry name" value="Prot_kinase_dom"/>
</dbReference>
<dbReference type="InterPro" id="IPR050660">
    <property type="entry name" value="NEK_Ser/Thr_kinase"/>
</dbReference>
<gene>
    <name evidence="11" type="ORF">B0T18DRAFT_371830</name>
</gene>
<evidence type="ECO:0000256" key="2">
    <source>
        <dbReference type="ARBA" id="ARBA00022527"/>
    </source>
</evidence>
<evidence type="ECO:0000313" key="12">
    <source>
        <dbReference type="Proteomes" id="UP001172155"/>
    </source>
</evidence>
<organism evidence="11 12">
    <name type="scientific">Schizothecium vesticola</name>
    <dbReference type="NCBI Taxonomy" id="314040"/>
    <lineage>
        <taxon>Eukaryota</taxon>
        <taxon>Fungi</taxon>
        <taxon>Dikarya</taxon>
        <taxon>Ascomycota</taxon>
        <taxon>Pezizomycotina</taxon>
        <taxon>Sordariomycetes</taxon>
        <taxon>Sordariomycetidae</taxon>
        <taxon>Sordariales</taxon>
        <taxon>Schizotheciaceae</taxon>
        <taxon>Schizothecium</taxon>
    </lineage>
</organism>
<dbReference type="PANTHER" id="PTHR43671">
    <property type="entry name" value="SERINE/THREONINE-PROTEIN KINASE NEK"/>
    <property type="match status" value="1"/>
</dbReference>
<evidence type="ECO:0000256" key="8">
    <source>
        <dbReference type="ARBA" id="ARBA00048679"/>
    </source>
</evidence>
<evidence type="ECO:0000256" key="3">
    <source>
        <dbReference type="ARBA" id="ARBA00022679"/>
    </source>
</evidence>
<feature type="domain" description="Protein kinase" evidence="10">
    <location>
        <begin position="1"/>
        <end position="396"/>
    </location>
</feature>
<evidence type="ECO:0000256" key="7">
    <source>
        <dbReference type="ARBA" id="ARBA00047899"/>
    </source>
</evidence>
<keyword evidence="2" id="KW-0723">Serine/threonine-protein kinase</keyword>
<dbReference type="GO" id="GO:0005524">
    <property type="term" value="F:ATP binding"/>
    <property type="evidence" value="ECO:0007669"/>
    <property type="project" value="UniProtKB-KW"/>
</dbReference>
<evidence type="ECO:0000313" key="11">
    <source>
        <dbReference type="EMBL" id="KAK0743746.1"/>
    </source>
</evidence>
<evidence type="ECO:0000256" key="9">
    <source>
        <dbReference type="SAM" id="MobiDB-lite"/>
    </source>
</evidence>
<dbReference type="PROSITE" id="PS50011">
    <property type="entry name" value="PROTEIN_KINASE_DOM"/>
    <property type="match status" value="1"/>
</dbReference>
<keyword evidence="6" id="KW-0067">ATP-binding</keyword>
<comment type="catalytic activity">
    <reaction evidence="7">
        <text>L-threonyl-[protein] + ATP = O-phospho-L-threonyl-[protein] + ADP + H(+)</text>
        <dbReference type="Rhea" id="RHEA:46608"/>
        <dbReference type="Rhea" id="RHEA-COMP:11060"/>
        <dbReference type="Rhea" id="RHEA-COMP:11605"/>
        <dbReference type="ChEBI" id="CHEBI:15378"/>
        <dbReference type="ChEBI" id="CHEBI:30013"/>
        <dbReference type="ChEBI" id="CHEBI:30616"/>
        <dbReference type="ChEBI" id="CHEBI:61977"/>
        <dbReference type="ChEBI" id="CHEBI:456216"/>
        <dbReference type="EC" id="2.7.11.1"/>
    </reaction>
</comment>
<dbReference type="GO" id="GO:0004674">
    <property type="term" value="F:protein serine/threonine kinase activity"/>
    <property type="evidence" value="ECO:0007669"/>
    <property type="project" value="UniProtKB-KW"/>
</dbReference>
<keyword evidence="5" id="KW-0418">Kinase</keyword>
<name>A0AA40K2Q4_9PEZI</name>